<dbReference type="Pfam" id="PF05209">
    <property type="entry name" value="MinC_N"/>
    <property type="match status" value="1"/>
</dbReference>
<gene>
    <name evidence="6 9" type="primary">minC</name>
    <name evidence="9" type="ORF">EYH37_00575</name>
</gene>
<dbReference type="PANTHER" id="PTHR34108:SF1">
    <property type="entry name" value="SEPTUM SITE-DETERMINING PROTEIN MINC"/>
    <property type="match status" value="1"/>
</dbReference>
<dbReference type="HAMAP" id="MF_00267">
    <property type="entry name" value="MinC"/>
    <property type="match status" value="1"/>
</dbReference>
<dbReference type="GO" id="GO:0000917">
    <property type="term" value="P:division septum assembly"/>
    <property type="evidence" value="ECO:0007669"/>
    <property type="project" value="UniProtKB-KW"/>
</dbReference>
<evidence type="ECO:0000313" key="9">
    <source>
        <dbReference type="EMBL" id="HIP97852.1"/>
    </source>
</evidence>
<keyword evidence="2 6" id="KW-0132">Cell division</keyword>
<dbReference type="EMBL" id="DQVE01000005">
    <property type="protein sequence ID" value="HIP97852.1"/>
    <property type="molecule type" value="Genomic_DNA"/>
</dbReference>
<evidence type="ECO:0000256" key="5">
    <source>
        <dbReference type="ARBA" id="ARBA00025606"/>
    </source>
</evidence>
<dbReference type="InterPro" id="IPR005526">
    <property type="entry name" value="Septum_form_inhib_MinC_C"/>
</dbReference>
<dbReference type="Gene3D" id="2.160.20.70">
    <property type="match status" value="1"/>
</dbReference>
<dbReference type="GO" id="GO:1901891">
    <property type="term" value="P:regulation of cell septum assembly"/>
    <property type="evidence" value="ECO:0007669"/>
    <property type="project" value="InterPro"/>
</dbReference>
<dbReference type="GO" id="GO:0000902">
    <property type="term" value="P:cell morphogenesis"/>
    <property type="evidence" value="ECO:0007669"/>
    <property type="project" value="InterPro"/>
</dbReference>
<feature type="domain" description="Septum formation inhibitor MinC C-terminal" evidence="7">
    <location>
        <begin position="101"/>
        <end position="197"/>
    </location>
</feature>
<dbReference type="GO" id="GO:0051302">
    <property type="term" value="P:regulation of cell division"/>
    <property type="evidence" value="ECO:0007669"/>
    <property type="project" value="InterPro"/>
</dbReference>
<comment type="caution">
    <text evidence="9">The sequence shown here is derived from an EMBL/GenBank/DDBJ whole genome shotgun (WGS) entry which is preliminary data.</text>
</comment>
<dbReference type="Pfam" id="PF03775">
    <property type="entry name" value="MinC_C"/>
    <property type="match status" value="1"/>
</dbReference>
<dbReference type="AlphaFoldDB" id="A0A9D1CF77"/>
<comment type="function">
    <text evidence="5 6">Cell division inhibitor that blocks the formation of polar Z ring septums. Rapidly oscillates between the poles of the cell to destabilize FtsZ filaments that have formed before they mature into polar Z rings. Prevents FtsZ polymerization.</text>
</comment>
<protein>
    <recommendedName>
        <fullName evidence="6">Probable septum site-determining protein MinC</fullName>
    </recommendedName>
</protein>
<evidence type="ECO:0000256" key="3">
    <source>
        <dbReference type="ARBA" id="ARBA00023210"/>
    </source>
</evidence>
<keyword evidence="4 6" id="KW-0131">Cell cycle</keyword>
<dbReference type="InterPro" id="IPR016098">
    <property type="entry name" value="CAP/MinC_C"/>
</dbReference>
<accession>A0A9D1CF77</accession>
<dbReference type="InterPro" id="IPR013033">
    <property type="entry name" value="MinC"/>
</dbReference>
<comment type="subunit">
    <text evidence="6">Interacts with MinD and FtsZ.</text>
</comment>
<dbReference type="NCBIfam" id="TIGR01222">
    <property type="entry name" value="minC"/>
    <property type="match status" value="1"/>
</dbReference>
<name>A0A9D1CF77_AQUAO</name>
<dbReference type="Proteomes" id="UP000606463">
    <property type="component" value="Unassembled WGS sequence"/>
</dbReference>
<evidence type="ECO:0000259" key="8">
    <source>
        <dbReference type="Pfam" id="PF05209"/>
    </source>
</evidence>
<dbReference type="InterPro" id="IPR036145">
    <property type="entry name" value="MinC_C_sf"/>
</dbReference>
<proteinExistence type="inferred from homology"/>
<dbReference type="PANTHER" id="PTHR34108">
    <property type="entry name" value="SEPTUM SITE-DETERMINING PROTEIN MINC"/>
    <property type="match status" value="1"/>
</dbReference>
<evidence type="ECO:0000256" key="6">
    <source>
        <dbReference type="HAMAP-Rule" id="MF_00267"/>
    </source>
</evidence>
<dbReference type="SUPFAM" id="SSF63848">
    <property type="entry name" value="Cell-division inhibitor MinC, C-terminal domain"/>
    <property type="match status" value="1"/>
</dbReference>
<evidence type="ECO:0000256" key="2">
    <source>
        <dbReference type="ARBA" id="ARBA00022618"/>
    </source>
</evidence>
<comment type="similarity">
    <text evidence="1 6">Belongs to the MinC family.</text>
</comment>
<sequence length="209" mass="23181">MVSIKSKNLLVLLIEIDENDPQKIISQLEERLSKKFFSKNAEIPFLIQVKEGVEEGVIDKVVEYLTQRGFSYLLKPAEKKGTKPSEVPFNFENLKGSNVLIVNKNLRSGQIIEHAGDVLILGSVNPGAEVRATGNVIVLGELKGIAWAGYLGNKDAVIVALKMQPQQLRIANLFAPVEGSIKDKERPQVAKVVYNKETNTYELEVEPLV</sequence>
<feature type="domain" description="Septum formation inhibitor MinC N-terminal" evidence="8">
    <location>
        <begin position="2"/>
        <end position="69"/>
    </location>
</feature>
<evidence type="ECO:0000313" key="10">
    <source>
        <dbReference type="Proteomes" id="UP000606463"/>
    </source>
</evidence>
<evidence type="ECO:0000256" key="1">
    <source>
        <dbReference type="ARBA" id="ARBA00006291"/>
    </source>
</evidence>
<reference evidence="9" key="1">
    <citation type="journal article" date="2020" name="ISME J.">
        <title>Gammaproteobacteria mediating utilization of methyl-, sulfur- and petroleum organic compounds in deep ocean hydrothermal plumes.</title>
        <authorList>
            <person name="Zhou Z."/>
            <person name="Liu Y."/>
            <person name="Pan J."/>
            <person name="Cron B.R."/>
            <person name="Toner B.M."/>
            <person name="Anantharaman K."/>
            <person name="Breier J.A."/>
            <person name="Dick G.J."/>
            <person name="Li M."/>
        </authorList>
    </citation>
    <scope>NUCLEOTIDE SEQUENCE</scope>
    <source>
        <strain evidence="9">SZUA-1501</strain>
    </source>
</reference>
<dbReference type="InterPro" id="IPR007874">
    <property type="entry name" value="MinC_N"/>
</dbReference>
<organism evidence="9 10">
    <name type="scientific">Aquifex aeolicus</name>
    <dbReference type="NCBI Taxonomy" id="63363"/>
    <lineage>
        <taxon>Bacteria</taxon>
        <taxon>Pseudomonadati</taxon>
        <taxon>Aquificota</taxon>
        <taxon>Aquificia</taxon>
        <taxon>Aquificales</taxon>
        <taxon>Aquificaceae</taxon>
        <taxon>Aquifex</taxon>
    </lineage>
</organism>
<keyword evidence="3 6" id="KW-0717">Septation</keyword>
<evidence type="ECO:0000259" key="7">
    <source>
        <dbReference type="Pfam" id="PF03775"/>
    </source>
</evidence>
<evidence type="ECO:0000256" key="4">
    <source>
        <dbReference type="ARBA" id="ARBA00023306"/>
    </source>
</evidence>